<evidence type="ECO:0000256" key="3">
    <source>
        <dbReference type="SAM" id="SignalP"/>
    </source>
</evidence>
<dbReference type="InterPro" id="IPR023214">
    <property type="entry name" value="HAD_sf"/>
</dbReference>
<dbReference type="EMBL" id="AM425395">
    <property type="protein sequence ID" value="CAN77884.1"/>
    <property type="molecule type" value="Genomic_DNA"/>
</dbReference>
<keyword evidence="1" id="KW-0460">Magnesium</keyword>
<dbReference type="PANTHER" id="PTHR42861">
    <property type="entry name" value="CALCIUM-TRANSPORTING ATPASE"/>
    <property type="match status" value="1"/>
</dbReference>
<feature type="region of interest" description="Disordered" evidence="2">
    <location>
        <begin position="79"/>
        <end position="98"/>
    </location>
</feature>
<accession>A5AFH2</accession>
<dbReference type="AlphaFoldDB" id="A5AFH2"/>
<sequence length="196" mass="21789">MARLFRFCIALTLVLFLVEFVVVVNPLELSPAPVPKSDIEDVAPLPHALSPQLSPIAPSPFSYFRSPSVSPLALEFSPSPLSNSSSASTPSSTPSSFDRKMHWVSKGALEQILNLVHNKSEIERRVHAVIDKFANRRLRTLVVAYQEVPDGREESLGGLWQFVGHMPLFDPPRHDNAETIRRTLNLGANVKMITRI</sequence>
<dbReference type="Gene3D" id="3.40.1110.10">
    <property type="entry name" value="Calcium-transporting ATPase, cytoplasmic domain N"/>
    <property type="match status" value="1"/>
</dbReference>
<reference evidence="4" key="1">
    <citation type="journal article" date="2007" name="PLoS ONE">
        <title>The first genome sequence of an elite grapevine cultivar (Pinot noir Vitis vinifera L.): coping with a highly heterozygous genome.</title>
        <authorList>
            <person name="Velasco R."/>
            <person name="Zharkikh A."/>
            <person name="Troggio M."/>
            <person name="Cartwright D.A."/>
            <person name="Cestaro A."/>
            <person name="Pruss D."/>
            <person name="Pindo M."/>
            <person name="FitzGerald L.M."/>
            <person name="Vezzulli S."/>
            <person name="Reid J."/>
            <person name="Malacarne G."/>
            <person name="Iliev D."/>
            <person name="Coppola G."/>
            <person name="Wardell B."/>
            <person name="Micheletti D."/>
            <person name="Macalma T."/>
            <person name="Facci M."/>
            <person name="Mitchell J.T."/>
            <person name="Perazzolli M."/>
            <person name="Eldredge G."/>
            <person name="Gatto P."/>
            <person name="Oyzerski R."/>
            <person name="Moretto M."/>
            <person name="Gutin N."/>
            <person name="Stefanini M."/>
            <person name="Chen Y."/>
            <person name="Segala C."/>
            <person name="Davenport C."/>
            <person name="Dematte L."/>
            <person name="Mraz A."/>
            <person name="Battilana J."/>
            <person name="Stormo K."/>
            <person name="Costa F."/>
            <person name="Tao Q."/>
            <person name="Si-Ammour A."/>
            <person name="Harkins T."/>
            <person name="Lackey A."/>
            <person name="Perbost C."/>
            <person name="Taillon B."/>
            <person name="Stella A."/>
            <person name="Solovyev V."/>
            <person name="Fawcett J.A."/>
            <person name="Sterck L."/>
            <person name="Vandepoele K."/>
            <person name="Grando S.M."/>
            <person name="Toppo S."/>
            <person name="Moser C."/>
            <person name="Lanchbury J."/>
            <person name="Bogden R."/>
            <person name="Skolnick M."/>
            <person name="Sgaramella V."/>
            <person name="Bhatnagar S.K."/>
            <person name="Fontana P."/>
            <person name="Gutin A."/>
            <person name="Van de Peer Y."/>
            <person name="Salamini F."/>
            <person name="Viola R."/>
        </authorList>
    </citation>
    <scope>NUCLEOTIDE SEQUENCE</scope>
</reference>
<dbReference type="InterPro" id="IPR023299">
    <property type="entry name" value="ATPase_P-typ_cyto_dom_N"/>
</dbReference>
<evidence type="ECO:0000313" key="4">
    <source>
        <dbReference type="EMBL" id="CAN77884.1"/>
    </source>
</evidence>
<evidence type="ECO:0000256" key="1">
    <source>
        <dbReference type="ARBA" id="ARBA00022842"/>
    </source>
</evidence>
<organism evidence="4">
    <name type="scientific">Vitis vinifera</name>
    <name type="common">Grape</name>
    <dbReference type="NCBI Taxonomy" id="29760"/>
    <lineage>
        <taxon>Eukaryota</taxon>
        <taxon>Viridiplantae</taxon>
        <taxon>Streptophyta</taxon>
        <taxon>Embryophyta</taxon>
        <taxon>Tracheophyta</taxon>
        <taxon>Spermatophyta</taxon>
        <taxon>Magnoliopsida</taxon>
        <taxon>eudicotyledons</taxon>
        <taxon>Gunneridae</taxon>
        <taxon>Pentapetalae</taxon>
        <taxon>rosids</taxon>
        <taxon>Vitales</taxon>
        <taxon>Vitaceae</taxon>
        <taxon>Viteae</taxon>
        <taxon>Vitis</taxon>
    </lineage>
</organism>
<gene>
    <name evidence="4" type="ORF">VITISV_012994</name>
</gene>
<feature type="chain" id="PRO_5002679202" evidence="3">
    <location>
        <begin position="27"/>
        <end position="196"/>
    </location>
</feature>
<protein>
    <submittedName>
        <fullName evidence="4">Uncharacterized protein</fullName>
    </submittedName>
</protein>
<proteinExistence type="predicted"/>
<name>A5AFH2_VITVI</name>
<evidence type="ECO:0000256" key="2">
    <source>
        <dbReference type="SAM" id="MobiDB-lite"/>
    </source>
</evidence>
<dbReference type="GO" id="GO:0000166">
    <property type="term" value="F:nucleotide binding"/>
    <property type="evidence" value="ECO:0007669"/>
    <property type="project" value="InterPro"/>
</dbReference>
<keyword evidence="3" id="KW-0732">Signal</keyword>
<feature type="signal peptide" evidence="3">
    <location>
        <begin position="1"/>
        <end position="26"/>
    </location>
</feature>
<dbReference type="Gene3D" id="3.40.50.1000">
    <property type="entry name" value="HAD superfamily/HAD-like"/>
    <property type="match status" value="1"/>
</dbReference>
<dbReference type="SUPFAM" id="SSF81660">
    <property type="entry name" value="Metal cation-transporting ATPase, ATP-binding domain N"/>
    <property type="match status" value="1"/>
</dbReference>
<feature type="compositionally biased region" description="Low complexity" evidence="2">
    <location>
        <begin position="79"/>
        <end position="96"/>
    </location>
</feature>